<evidence type="ECO:0008006" key="2">
    <source>
        <dbReference type="Google" id="ProtNLM"/>
    </source>
</evidence>
<dbReference type="CDD" id="cd00586">
    <property type="entry name" value="4HBT"/>
    <property type="match status" value="1"/>
</dbReference>
<name>R7W2S2_AEGTA</name>
<dbReference type="ExpressionAtlas" id="R7W2S2">
    <property type="expression patterns" value="baseline"/>
</dbReference>
<dbReference type="EnsemblPlants" id="EMT14067">
    <property type="protein sequence ID" value="EMT14067"/>
    <property type="gene ID" value="F775_10615"/>
</dbReference>
<dbReference type="SUPFAM" id="SSF54637">
    <property type="entry name" value="Thioesterase/thiol ester dehydrase-isomerase"/>
    <property type="match status" value="1"/>
</dbReference>
<protein>
    <recommendedName>
        <fullName evidence="2">Thioesterase domain-containing protein</fullName>
    </recommendedName>
</protein>
<dbReference type="AlphaFoldDB" id="R7W2S2"/>
<dbReference type="Gene3D" id="3.10.129.10">
    <property type="entry name" value="Hotdog Thioesterase"/>
    <property type="match status" value="1"/>
</dbReference>
<proteinExistence type="predicted"/>
<dbReference type="InterPro" id="IPR050563">
    <property type="entry name" value="4-hydroxybenzoyl-CoA_TE"/>
</dbReference>
<dbReference type="InterPro" id="IPR029069">
    <property type="entry name" value="HotDog_dom_sf"/>
</dbReference>
<dbReference type="Pfam" id="PF13279">
    <property type="entry name" value="4HBT_2"/>
    <property type="match status" value="1"/>
</dbReference>
<dbReference type="PANTHER" id="PTHR31793:SF25">
    <property type="entry name" value="OS04G0553100 PROTEIN"/>
    <property type="match status" value="1"/>
</dbReference>
<dbReference type="GO" id="GO:0016297">
    <property type="term" value="F:fatty acyl-[ACP] hydrolase activity"/>
    <property type="evidence" value="ECO:0007669"/>
    <property type="project" value="TreeGrafter"/>
</dbReference>
<sequence>MPFGQAYLHQHQVKAAPRAISPLHAVTTVNRNQDYSIRKDKYFEVEMKVQDTELDRYGVVHNAVYSSYIQHAGHDKLFESLGISVDAITSKGNALALSEVQLKYIAPLRSGDRFVIKVKLRQIKGVRVIFAHTIETLQDHKLVLEAKGAVVCLDKDYRPTHIFPDMSKKILQFFSSKDD</sequence>
<organism evidence="1">
    <name type="scientific">Aegilops tauschii</name>
    <name type="common">Tausch's goatgrass</name>
    <name type="synonym">Aegilops squarrosa</name>
    <dbReference type="NCBI Taxonomy" id="37682"/>
    <lineage>
        <taxon>Eukaryota</taxon>
        <taxon>Viridiplantae</taxon>
        <taxon>Streptophyta</taxon>
        <taxon>Embryophyta</taxon>
        <taxon>Tracheophyta</taxon>
        <taxon>Spermatophyta</taxon>
        <taxon>Magnoliopsida</taxon>
        <taxon>Liliopsida</taxon>
        <taxon>Poales</taxon>
        <taxon>Poaceae</taxon>
        <taxon>BOP clade</taxon>
        <taxon>Pooideae</taxon>
        <taxon>Triticodae</taxon>
        <taxon>Triticeae</taxon>
        <taxon>Triticinae</taxon>
        <taxon>Aegilops</taxon>
    </lineage>
</organism>
<evidence type="ECO:0000313" key="1">
    <source>
        <dbReference type="EnsemblPlants" id="EMT14067"/>
    </source>
</evidence>
<accession>R7W2S2</accession>
<dbReference type="PANTHER" id="PTHR31793">
    <property type="entry name" value="4-HYDROXYBENZOYL-COA THIOESTERASE FAMILY MEMBER"/>
    <property type="match status" value="1"/>
</dbReference>
<dbReference type="GO" id="GO:0009507">
    <property type="term" value="C:chloroplast"/>
    <property type="evidence" value="ECO:0007669"/>
    <property type="project" value="TreeGrafter"/>
</dbReference>
<reference evidence="1" key="1">
    <citation type="submission" date="2015-06" db="UniProtKB">
        <authorList>
            <consortium name="EnsemblPlants"/>
        </authorList>
    </citation>
    <scope>IDENTIFICATION</scope>
</reference>